<feature type="region of interest" description="Disordered" evidence="1">
    <location>
        <begin position="155"/>
        <end position="196"/>
    </location>
</feature>
<evidence type="ECO:0000313" key="2">
    <source>
        <dbReference type="EMBL" id="KAK6186013.1"/>
    </source>
</evidence>
<protein>
    <submittedName>
        <fullName evidence="2">Uncharacterized protein</fullName>
    </submittedName>
</protein>
<dbReference type="EMBL" id="JAZGQO010000006">
    <property type="protein sequence ID" value="KAK6186013.1"/>
    <property type="molecule type" value="Genomic_DNA"/>
</dbReference>
<keyword evidence="3" id="KW-1185">Reference proteome</keyword>
<feature type="compositionally biased region" description="Polar residues" evidence="1">
    <location>
        <begin position="155"/>
        <end position="169"/>
    </location>
</feature>
<dbReference type="AlphaFoldDB" id="A0AAN8PW50"/>
<gene>
    <name evidence="2" type="ORF">SNE40_008132</name>
</gene>
<name>A0AAN8PW50_PATCE</name>
<feature type="compositionally biased region" description="Polar residues" evidence="1">
    <location>
        <begin position="247"/>
        <end position="258"/>
    </location>
</feature>
<feature type="region of interest" description="Disordered" evidence="1">
    <location>
        <begin position="1"/>
        <end position="44"/>
    </location>
</feature>
<evidence type="ECO:0000313" key="3">
    <source>
        <dbReference type="Proteomes" id="UP001347796"/>
    </source>
</evidence>
<comment type="caution">
    <text evidence="2">The sequence shown here is derived from an EMBL/GenBank/DDBJ whole genome shotgun (WGS) entry which is preliminary data.</text>
</comment>
<feature type="region of interest" description="Disordered" evidence="1">
    <location>
        <begin position="232"/>
        <end position="258"/>
    </location>
</feature>
<proteinExistence type="predicted"/>
<accession>A0AAN8PW50</accession>
<reference evidence="2 3" key="1">
    <citation type="submission" date="2024-01" db="EMBL/GenBank/DDBJ databases">
        <title>The genome of the rayed Mediterranean limpet Patella caerulea (Linnaeus, 1758).</title>
        <authorList>
            <person name="Anh-Thu Weber A."/>
            <person name="Halstead-Nussloch G."/>
        </authorList>
    </citation>
    <scope>NUCLEOTIDE SEQUENCE [LARGE SCALE GENOMIC DNA]</scope>
    <source>
        <strain evidence="2">AATW-2023a</strain>
        <tissue evidence="2">Whole specimen</tissue>
    </source>
</reference>
<sequence>MESENESDATQPPDGIEEDNIPSSTSDNRMLADEDCSQQSGTTSQTEMMIDDHFDPDFSSSVPLKRLYRKVRKEKYPFYAPEGIQCSAYTATIILMFKRYRYQLIKAQKRSKSCCLPWGKPVLPGRHQSKTIDLKKRGCQSITFDTSEDEKEVTFKQSPDISANINPKISTDKDLKSNPAKDSMYQGETQEYDPTDLLEDPDYVEMEFMPRVKPKLKSRLSIKRKSISPIPLQTESNNVSDTEDLKSSSSTPLPSQNREVNIVIDDDSRCSQGSNGFLNSQGDFYSTQIQQRRHKGNNSEIVEIKKTKPGRKLRKTKQEMIKRKVESDSDDDQLIQSHFRETTKKKRKLLPLDYSLLTDKDVLSDDTDTNIKTKGSKTYLKKDRHPKTDSFGFDLDHILSQGTLSHSSQSQNGGSQSKQETVDIDFNQPVQTGYSEVISDLVSPIKNVSKKGKHTIFDSTNSSSSEKDCNKKLNHRAVMIQNERHSFRNGVNVEVINESNKEGFSSNNEDISPQPLCEKIENLRNDRIKSKTVYVKPIVTQNKKTYFESSSDSDRTSIVDPAAGPSGSVDRIVNAVKPQRKVVLVHAADIHEEATNEIEMESNMIECPLCTNMFEISHIERHAATCGEDIQQVIQAPPRLEELEVEQQVRKTRSKATRNS</sequence>
<organism evidence="2 3">
    <name type="scientific">Patella caerulea</name>
    <name type="common">Rayed Mediterranean limpet</name>
    <dbReference type="NCBI Taxonomy" id="87958"/>
    <lineage>
        <taxon>Eukaryota</taxon>
        <taxon>Metazoa</taxon>
        <taxon>Spiralia</taxon>
        <taxon>Lophotrochozoa</taxon>
        <taxon>Mollusca</taxon>
        <taxon>Gastropoda</taxon>
        <taxon>Patellogastropoda</taxon>
        <taxon>Patelloidea</taxon>
        <taxon>Patellidae</taxon>
        <taxon>Patella</taxon>
    </lineage>
</organism>
<evidence type="ECO:0000256" key="1">
    <source>
        <dbReference type="SAM" id="MobiDB-lite"/>
    </source>
</evidence>
<dbReference type="Proteomes" id="UP001347796">
    <property type="component" value="Unassembled WGS sequence"/>
</dbReference>